<keyword evidence="3 8" id="KW-0597">Phosphoprotein</keyword>
<dbReference type="InterPro" id="IPR013126">
    <property type="entry name" value="Hsp_70_fam"/>
</dbReference>
<keyword evidence="7 8" id="KW-0143">Chaperone</keyword>
<gene>
    <name evidence="8 12" type="primary">dnaK</name>
    <name evidence="12" type="ordered locus">DhcVS_1181</name>
</gene>
<evidence type="ECO:0000313" key="12">
    <source>
        <dbReference type="EMBL" id="ACZ62293.1"/>
    </source>
</evidence>
<feature type="compositionally biased region" description="Polar residues" evidence="11">
    <location>
        <begin position="601"/>
        <end position="610"/>
    </location>
</feature>
<accession>D2BIZ3</accession>
<dbReference type="Gene3D" id="3.90.640.10">
    <property type="entry name" value="Actin, Chain A, domain 4"/>
    <property type="match status" value="1"/>
</dbReference>
<dbReference type="eggNOG" id="COG0443">
    <property type="taxonomic scope" value="Bacteria"/>
</dbReference>
<evidence type="ECO:0000256" key="10">
    <source>
        <dbReference type="SAM" id="Coils"/>
    </source>
</evidence>
<dbReference type="PROSITE" id="PS00329">
    <property type="entry name" value="HSP70_2"/>
    <property type="match status" value="1"/>
</dbReference>
<dbReference type="FunFam" id="2.60.34.10:FF:000014">
    <property type="entry name" value="Chaperone protein DnaK HSP70"/>
    <property type="match status" value="1"/>
</dbReference>
<dbReference type="KEGG" id="dev:DhcVS_1181"/>
<dbReference type="EMBL" id="CP001827">
    <property type="protein sequence ID" value="ACZ62293.1"/>
    <property type="molecule type" value="Genomic_DNA"/>
</dbReference>
<dbReference type="FunFam" id="1.20.1270.10:FF:000001">
    <property type="entry name" value="Molecular chaperone DnaK"/>
    <property type="match status" value="1"/>
</dbReference>
<dbReference type="PROSITE" id="PS01036">
    <property type="entry name" value="HSP70_3"/>
    <property type="match status" value="1"/>
</dbReference>
<dbReference type="Gene3D" id="3.30.420.40">
    <property type="match status" value="2"/>
</dbReference>
<dbReference type="FunFam" id="3.30.420.40:FF:000004">
    <property type="entry name" value="Molecular chaperone DnaK"/>
    <property type="match status" value="1"/>
</dbReference>
<evidence type="ECO:0000256" key="3">
    <source>
        <dbReference type="ARBA" id="ARBA00022553"/>
    </source>
</evidence>
<dbReference type="Pfam" id="PF00012">
    <property type="entry name" value="HSP70"/>
    <property type="match status" value="1"/>
</dbReference>
<evidence type="ECO:0000256" key="7">
    <source>
        <dbReference type="ARBA" id="ARBA00023186"/>
    </source>
</evidence>
<dbReference type="Gene3D" id="2.60.34.10">
    <property type="entry name" value="Substrate Binding Domain Of DNAk, Chain A, domain 1"/>
    <property type="match status" value="1"/>
</dbReference>
<dbReference type="CDD" id="cd10234">
    <property type="entry name" value="ASKHA_NBD_HSP70_DnaK-like"/>
    <property type="match status" value="1"/>
</dbReference>
<dbReference type="SUPFAM" id="SSF100934">
    <property type="entry name" value="Heat shock protein 70kD (HSP70), C-terminal subdomain"/>
    <property type="match status" value="1"/>
</dbReference>
<feature type="modified residue" description="Phosphothreonine; by autocatalysis" evidence="8">
    <location>
        <position position="203"/>
    </location>
</feature>
<dbReference type="AlphaFoldDB" id="D2BIZ3"/>
<protein>
    <recommendedName>
        <fullName evidence="8">Chaperone protein DnaK</fullName>
    </recommendedName>
    <alternativeName>
        <fullName evidence="8">HSP70</fullName>
    </alternativeName>
    <alternativeName>
        <fullName evidence="8">Heat shock 70 kDa protein</fullName>
    </alternativeName>
    <alternativeName>
        <fullName evidence="8">Heat shock protein 70</fullName>
    </alternativeName>
</protein>
<dbReference type="NCBIfam" id="TIGR02350">
    <property type="entry name" value="prok_dnaK"/>
    <property type="match status" value="1"/>
</dbReference>
<keyword evidence="6 8" id="KW-0346">Stress response</keyword>
<keyword evidence="10" id="KW-0175">Coiled coil</keyword>
<sequence length="636" mass="68449">MGKVVGIDLGTTNSEVAVMQGGEPVVIPSAEGSTLIPSVVAINKNGERIVGRQAKNQAILNPENTVYSIKRFMGRKWGEPAGRELPVEADAKRKPYKVIQGNNNEVRVVMGDKDFSPPEVSAMILQKLKSDAEAYLGEKVTEAVITVPAYFNDAQRQATKDAGAIAGLKVLRIINEPTAAALAYGLDKKKDETIAVYDLGGGTFDISILELGEGTFQVKSTAGDTHLGGDDFDQKIIDWLIAEYKKDQGIDLSKDKTALQRLKEAAEKAKIELSTVQQTEINLPFITADASGPKHLNIILTRAKLEQMVMDLVDKSLEPCRQALKDSGKTASEINEVILVGGQTRMPLVQQKVKEFFGKEPNKGVNPDEVVAIGAAIQAGVLKGEVSDVLLLDVIPLTLGIETLGGVSTSLITRNTTIPTSKSQVFSTAADNQPSVEIHVLQGERPMAADNRTLGRFMLDGILPAPRGVPQIEVTFDIDANGILSVKAKDKGTGREQKITITASSGLSKEEVEKMTREAEAHAAEDNKRKEEIEARNVADNLAYNAEKTLRDNKDKIPVELNTELESKIAAVRTALQGTDVEAIKKTTQELSTALQSVGSTVYGKQQEGASAQGEPSAEGKKADDEGTVEGEFREV</sequence>
<comment type="induction">
    <text evidence="8">By stress conditions e.g. heat shock.</text>
</comment>
<keyword evidence="4 8" id="KW-0547">Nucleotide-binding</keyword>
<dbReference type="InterPro" id="IPR043129">
    <property type="entry name" value="ATPase_NBD"/>
</dbReference>
<comment type="similarity">
    <text evidence="2 8 9">Belongs to the heat shock protein 70 family.</text>
</comment>
<feature type="region of interest" description="Disordered" evidence="11">
    <location>
        <begin position="601"/>
        <end position="636"/>
    </location>
</feature>
<evidence type="ECO:0000256" key="1">
    <source>
        <dbReference type="ARBA" id="ARBA00002290"/>
    </source>
</evidence>
<dbReference type="GO" id="GO:0005524">
    <property type="term" value="F:ATP binding"/>
    <property type="evidence" value="ECO:0007669"/>
    <property type="project" value="UniProtKB-UniRule"/>
</dbReference>
<dbReference type="HAMAP" id="MF_00332">
    <property type="entry name" value="DnaK"/>
    <property type="match status" value="1"/>
</dbReference>
<proteinExistence type="evidence at transcript level"/>
<dbReference type="OrthoDB" id="9766019at2"/>
<dbReference type="PRINTS" id="PR00301">
    <property type="entry name" value="HEATSHOCK70"/>
</dbReference>
<dbReference type="Proteomes" id="UP000002506">
    <property type="component" value="Chromosome"/>
</dbReference>
<feature type="compositionally biased region" description="Basic and acidic residues" evidence="11">
    <location>
        <begin position="618"/>
        <end position="636"/>
    </location>
</feature>
<dbReference type="GO" id="GO:0051082">
    <property type="term" value="F:unfolded protein binding"/>
    <property type="evidence" value="ECO:0007669"/>
    <property type="project" value="InterPro"/>
</dbReference>
<evidence type="ECO:0000256" key="8">
    <source>
        <dbReference type="HAMAP-Rule" id="MF_00332"/>
    </source>
</evidence>
<evidence type="ECO:0000256" key="2">
    <source>
        <dbReference type="ARBA" id="ARBA00007381"/>
    </source>
</evidence>
<dbReference type="SUPFAM" id="SSF100920">
    <property type="entry name" value="Heat shock protein 70kD (HSP70), peptide-binding domain"/>
    <property type="match status" value="1"/>
</dbReference>
<comment type="function">
    <text evidence="1 8">Acts as a chaperone.</text>
</comment>
<feature type="coiled-coil region" evidence="10">
    <location>
        <begin position="252"/>
        <end position="279"/>
    </location>
</feature>
<evidence type="ECO:0000256" key="11">
    <source>
        <dbReference type="SAM" id="MobiDB-lite"/>
    </source>
</evidence>
<evidence type="ECO:0000313" key="13">
    <source>
        <dbReference type="Proteomes" id="UP000002506"/>
    </source>
</evidence>
<dbReference type="PANTHER" id="PTHR19375">
    <property type="entry name" value="HEAT SHOCK PROTEIN 70KDA"/>
    <property type="match status" value="1"/>
</dbReference>
<dbReference type="FunFam" id="3.90.640.10:FF:000003">
    <property type="entry name" value="Molecular chaperone DnaK"/>
    <property type="match status" value="1"/>
</dbReference>
<organism evidence="12 13">
    <name type="scientific">Dehalococcoides mccartyi (strain VS)</name>
    <dbReference type="NCBI Taxonomy" id="311424"/>
    <lineage>
        <taxon>Bacteria</taxon>
        <taxon>Bacillati</taxon>
        <taxon>Chloroflexota</taxon>
        <taxon>Dehalococcoidia</taxon>
        <taxon>Dehalococcoidales</taxon>
        <taxon>Dehalococcoidaceae</taxon>
        <taxon>Dehalococcoides</taxon>
    </lineage>
</organism>
<dbReference type="InterPro" id="IPR018181">
    <property type="entry name" value="Heat_shock_70_CS"/>
</dbReference>
<dbReference type="SUPFAM" id="SSF53067">
    <property type="entry name" value="Actin-like ATPase domain"/>
    <property type="match status" value="2"/>
</dbReference>
<dbReference type="PROSITE" id="PS00297">
    <property type="entry name" value="HSP70_1"/>
    <property type="match status" value="1"/>
</dbReference>
<dbReference type="Gene3D" id="1.20.1270.10">
    <property type="match status" value="1"/>
</dbReference>
<name>D2BIZ3_DEHMV</name>
<keyword evidence="5 8" id="KW-0067">ATP-binding</keyword>
<dbReference type="RefSeq" id="WP_012882438.1">
    <property type="nucleotide sequence ID" value="NC_013552.1"/>
</dbReference>
<dbReference type="NCBIfam" id="NF003520">
    <property type="entry name" value="PRK05183.1"/>
    <property type="match status" value="1"/>
</dbReference>
<dbReference type="NCBIfam" id="NF001413">
    <property type="entry name" value="PRK00290.1"/>
    <property type="match status" value="1"/>
</dbReference>
<evidence type="ECO:0000256" key="4">
    <source>
        <dbReference type="ARBA" id="ARBA00022741"/>
    </source>
</evidence>
<reference evidence="12 13" key="1">
    <citation type="journal article" date="2009" name="PLoS Genet.">
        <title>Localized plasticity in the streamlined genomes of vinyl chloride respiring Dehalococcoides.</title>
        <authorList>
            <person name="McMurdie P.J."/>
            <person name="Behrens S.F."/>
            <person name="Muller J.A."/>
            <person name="Goke J."/>
            <person name="Ritalahti K.M."/>
            <person name="Wagner R."/>
            <person name="Goltsman E."/>
            <person name="Lapidus A."/>
            <person name="Holmes S."/>
            <person name="Loffler F.E."/>
            <person name="Spormann A.M."/>
        </authorList>
    </citation>
    <scope>NUCLEOTIDE SEQUENCE [LARGE SCALE GENOMIC DNA]</scope>
    <source>
        <strain evidence="12 13">VS</strain>
    </source>
</reference>
<dbReference type="InterPro" id="IPR029047">
    <property type="entry name" value="HSP70_peptide-bd_sf"/>
</dbReference>
<evidence type="ECO:0000256" key="9">
    <source>
        <dbReference type="RuleBase" id="RU003322"/>
    </source>
</evidence>
<evidence type="ECO:0000256" key="6">
    <source>
        <dbReference type="ARBA" id="ARBA00023016"/>
    </source>
</evidence>
<dbReference type="InterPro" id="IPR029048">
    <property type="entry name" value="HSP70_C_sf"/>
</dbReference>
<dbReference type="InterPro" id="IPR012725">
    <property type="entry name" value="Chaperone_DnaK"/>
</dbReference>
<dbReference type="GO" id="GO:0140662">
    <property type="term" value="F:ATP-dependent protein folding chaperone"/>
    <property type="evidence" value="ECO:0007669"/>
    <property type="project" value="InterPro"/>
</dbReference>
<dbReference type="HOGENOM" id="CLU_005965_2_1_0"/>
<evidence type="ECO:0000256" key="5">
    <source>
        <dbReference type="ARBA" id="ARBA00022840"/>
    </source>
</evidence>